<accession>Q8BFS0</accession>
<evidence type="ECO:0000313" key="3">
    <source>
        <dbReference type="EMBL" id="BAC38222.1"/>
    </source>
</evidence>
<organism evidence="2">
    <name type="scientific">Mus musculus</name>
    <name type="common">Mouse</name>
    <dbReference type="NCBI Taxonomy" id="10090"/>
    <lineage>
        <taxon>Eukaryota</taxon>
        <taxon>Metazoa</taxon>
        <taxon>Chordata</taxon>
        <taxon>Craniata</taxon>
        <taxon>Vertebrata</taxon>
        <taxon>Euteleostomi</taxon>
        <taxon>Mammalia</taxon>
        <taxon>Eutheria</taxon>
        <taxon>Euarchontoglires</taxon>
        <taxon>Glires</taxon>
        <taxon>Rodentia</taxon>
        <taxon>Myomorpha</taxon>
        <taxon>Muroidea</taxon>
        <taxon>Muridae</taxon>
        <taxon>Murinae</taxon>
        <taxon>Mus</taxon>
        <taxon>Mus</taxon>
    </lineage>
</organism>
<feature type="region of interest" description="Disordered" evidence="1">
    <location>
        <begin position="1"/>
        <end position="57"/>
    </location>
</feature>
<feature type="compositionally biased region" description="Basic and acidic residues" evidence="1">
    <location>
        <begin position="21"/>
        <end position="34"/>
    </location>
</feature>
<proteinExistence type="evidence at transcript level"/>
<dbReference type="AlphaFoldDB" id="Q8BFS0"/>
<reference evidence="2" key="2">
    <citation type="journal article" date="2000" name="Genome Res.">
        <title>Normalization and subtraction of cap-trapper-selected cDNAs to prepare full-length cDNA libraries for rapid discovery of new genes.</title>
        <authorList>
            <person name="Carninci P."/>
            <person name="Shibata Y."/>
            <person name="Hayatsu N."/>
            <person name="Sugahara Y."/>
            <person name="Shibata K."/>
            <person name="Itoh M."/>
            <person name="Konno H."/>
            <person name="Okazaki Y."/>
            <person name="Muramatsu M."/>
            <person name="Hayashizaki Y."/>
        </authorList>
    </citation>
    <scope>NUCLEOTIDE SEQUENCE</scope>
    <source>
        <strain evidence="2">C57BL/6J</strain>
        <tissue evidence="2">Cortex</tissue>
        <tissue evidence="3">Head</tissue>
    </source>
</reference>
<reference evidence="2" key="3">
    <citation type="journal article" date="2000" name="Genome Res.">
        <title>RIKEN integrated sequence analysis (RISA) system--384-format sequencing pipeline with 384 multicapillary sequencer.</title>
        <authorList>
            <person name="Shibata K."/>
            <person name="Itoh M."/>
            <person name="Aizawa K."/>
            <person name="Nagaoka S."/>
            <person name="Sasaki N."/>
            <person name="Carninci P."/>
            <person name="Konno H."/>
            <person name="Akiyama J."/>
            <person name="Nishi K."/>
            <person name="Kitsunai T."/>
            <person name="Tashiro H."/>
            <person name="Itoh M."/>
            <person name="Sumi N."/>
            <person name="Ishii Y."/>
            <person name="Nakamura S."/>
            <person name="Hazama M."/>
            <person name="Nishine T."/>
            <person name="Harada A."/>
            <person name="Yamamoto R."/>
            <person name="Matsumoto H."/>
            <person name="Sakaguchi S."/>
            <person name="Ikegami T."/>
            <person name="Kashiwagi K."/>
            <person name="Fujiwake S."/>
            <person name="Inoue K."/>
            <person name="Togawa Y."/>
            <person name="Izawa M."/>
            <person name="Ohara E."/>
            <person name="Watahiki M."/>
            <person name="Yoneda Y."/>
            <person name="Ishikawa T."/>
            <person name="Ozawa K."/>
            <person name="Tanaka T."/>
            <person name="Matsuura S."/>
            <person name="Kawai J."/>
            <person name="Okazaki Y."/>
            <person name="Muramatsu M."/>
            <person name="Inoue Y."/>
            <person name="Kira A."/>
            <person name="Hayashizaki Y."/>
        </authorList>
    </citation>
    <scope>NUCLEOTIDE SEQUENCE</scope>
    <source>
        <strain evidence="2">C57BL/6J</strain>
        <tissue evidence="2">Cortex</tissue>
        <tissue evidence="3">Head</tissue>
    </source>
</reference>
<reference evidence="2" key="5">
    <citation type="submission" date="2001-07" db="EMBL/GenBank/DDBJ databases">
        <authorList>
            <person name="Adachi J."/>
            <person name="Aizawa K."/>
            <person name="Akimura T."/>
            <person name="Arakawa T."/>
            <person name="Bono H."/>
            <person name="Carninci P."/>
            <person name="Fukuda S."/>
            <person name="Furuno M."/>
            <person name="Hanagaki T."/>
            <person name="Hara A."/>
            <person name="Hashizume W."/>
            <person name="Hayashida K."/>
            <person name="Hayatsu N."/>
            <person name="Hiramoto K."/>
            <person name="Hiraoka T."/>
            <person name="Hirozane T."/>
            <person name="Hori F."/>
            <person name="Imotani K."/>
            <person name="Ishii Y."/>
            <person name="Itoh M."/>
            <person name="Kagawa I."/>
            <person name="Kasukawa T."/>
            <person name="Katoh H."/>
            <person name="Kawai J."/>
            <person name="Kojima Y."/>
            <person name="Kondo S."/>
            <person name="Konno H."/>
            <person name="Kouda M."/>
            <person name="Koya S."/>
            <person name="Kurihara C."/>
            <person name="Matsuyama T."/>
            <person name="Miyazaki A."/>
            <person name="Murata M."/>
            <person name="Nakamura M."/>
            <person name="Nishi K."/>
            <person name="Nomura K."/>
            <person name="Numazaki R."/>
            <person name="Ohno M."/>
            <person name="Ohsato N."/>
            <person name="Okazaki Y."/>
            <person name="Saito R."/>
            <person name="Saitoh H."/>
            <person name="Sakai C."/>
            <person name="Sakai K."/>
            <person name="Sakazume N."/>
            <person name="Sano H."/>
            <person name="Sasaki D."/>
            <person name="Shibata K."/>
            <person name="Shinagawa A."/>
            <person name="Shiraki T."/>
            <person name="Sogabe Y."/>
            <person name="Tagami M."/>
            <person name="Tagawa A."/>
            <person name="Takahashi F."/>
            <person name="Takaku-Akahira S."/>
            <person name="Takeda Y."/>
            <person name="Tanaka T."/>
            <person name="Tomaru A."/>
            <person name="Toya T."/>
            <person name="Yasunishi A."/>
            <person name="Muramatsu M."/>
            <person name="Hayashizaki Y."/>
        </authorList>
    </citation>
    <scope>NUCLEOTIDE SEQUENCE</scope>
    <source>
        <strain evidence="2">C57BL/6J</strain>
        <tissue evidence="2">Cortex</tissue>
        <tissue evidence="3">Head</tissue>
    </source>
</reference>
<reference evidence="2" key="6">
    <citation type="journal article" date="2002" name="Nature">
        <title>Analysis of the mouse transcriptome based on functional annotation of 60,770 full-length cDNAs.</title>
        <authorList>
            <consortium name="The FANTOM Consortium and the RIKEN Genome Exploration Research Group Phase I and II Team"/>
        </authorList>
    </citation>
    <scope>NUCLEOTIDE SEQUENCE</scope>
    <source>
        <strain evidence="2">C57BL/6J</strain>
        <tissue evidence="2">Cortex</tissue>
        <tissue evidence="3">Head</tissue>
    </source>
</reference>
<evidence type="ECO:0000313" key="2">
    <source>
        <dbReference type="EMBL" id="BAC31625.1"/>
    </source>
</evidence>
<feature type="region of interest" description="Disordered" evidence="1">
    <location>
        <begin position="117"/>
        <end position="152"/>
    </location>
</feature>
<reference evidence="2" key="8">
    <citation type="journal article" date="2005" name="Science">
        <title>Antisense Transcription in the Mammalian Transcriptome.</title>
        <authorList>
            <consortium name="RIKEN Genome Exploration Research Group and Genome Science Group (Genome Network Project Core Group) and the FANTOM Consortium"/>
        </authorList>
    </citation>
    <scope>NUCLEOTIDE SEQUENCE</scope>
    <source>
        <strain evidence="2">C57BL/6J</strain>
        <tissue evidence="2">Cortex</tissue>
        <tissue evidence="3">Head</tissue>
    </source>
</reference>
<evidence type="ECO:0000256" key="1">
    <source>
        <dbReference type="SAM" id="MobiDB-lite"/>
    </source>
</evidence>
<reference evidence="2" key="1">
    <citation type="journal article" date="1999" name="Methods Enzymol.">
        <title>High-efficiency full-length cDNA cloning.</title>
        <authorList>
            <person name="Carninci P."/>
            <person name="Hayashizaki Y."/>
        </authorList>
    </citation>
    <scope>NUCLEOTIDE SEQUENCE</scope>
    <source>
        <strain evidence="2">C57BL/6J</strain>
        <tissue evidence="2">Cortex</tissue>
        <tissue evidence="3">Head</tissue>
    </source>
</reference>
<protein>
    <submittedName>
        <fullName evidence="2">Uncharacterized protein</fullName>
    </submittedName>
</protein>
<reference evidence="2" key="4">
    <citation type="journal article" date="2001" name="Nature">
        <title>Functional annotation of a full-length mouse cDNA collection.</title>
        <authorList>
            <consortium name="The RIKEN Genome Exploration Research Group Phase II Team and the FANTOM Consortium"/>
        </authorList>
    </citation>
    <scope>NUCLEOTIDE SEQUENCE</scope>
    <source>
        <strain evidence="2">C57BL/6J</strain>
        <tissue evidence="2">Cortex</tissue>
        <tissue evidence="3">Head</tissue>
    </source>
</reference>
<reference evidence="2" key="7">
    <citation type="journal article" date="2005" name="Science">
        <title>The Transcriptional Landscape of the Mammalian Genome.</title>
        <authorList>
            <consortium name="The FANTOM Consortium"/>
            <consortium name="Riken Genome Exploration Research Group and Genome Science Group (Genome Network Project Core Group)"/>
        </authorList>
    </citation>
    <scope>NUCLEOTIDE SEQUENCE</scope>
    <source>
        <strain evidence="2">C57BL/6J</strain>
        <tissue evidence="2">Cortex</tissue>
        <tissue evidence="3">Head</tissue>
    </source>
</reference>
<sequence length="152" mass="16877">MDTPAAVRNIAADKAVGQRRSWAESRDPTWERPGQKPQRRHLPQPSGSQLRDRERKTRCTLAEQRSALRHRAGRWTLPGMVVGLTQPRTPLAIPAAQPVSQEPWTDTSNPCLMLLTNGSEHRGSTVPKRARPRAEVGMGQFQVRIPPPGGRG</sequence>
<name>Q8BFS0_MOUSE</name>
<dbReference type="EMBL" id="AK081449">
    <property type="protein sequence ID" value="BAC38222.1"/>
    <property type="molecule type" value="mRNA"/>
</dbReference>
<dbReference type="EMBL" id="AK043708">
    <property type="protein sequence ID" value="BAC31625.1"/>
    <property type="molecule type" value="mRNA"/>
</dbReference>